<dbReference type="InterPro" id="IPR002881">
    <property type="entry name" value="DUF58"/>
</dbReference>
<reference evidence="2 3" key="2">
    <citation type="journal article" date="2010" name="Stand. Genomic Sci.">
        <title>Complete genome sequence of Xylanimonas cellulosilytica type strain (XIL07).</title>
        <authorList>
            <person name="Foster B."/>
            <person name="Pukall R."/>
            <person name="Abt B."/>
            <person name="Nolan M."/>
            <person name="Glavina Del Rio T."/>
            <person name="Chen F."/>
            <person name="Lucas S."/>
            <person name="Tice H."/>
            <person name="Pitluck S."/>
            <person name="Cheng J.-F."/>
            <person name="Chertkov O."/>
            <person name="Brettin T."/>
            <person name="Han C."/>
            <person name="Detter J.C."/>
            <person name="Bruce D."/>
            <person name="Goodwin L."/>
            <person name="Ivanova N."/>
            <person name="Mavromatis K."/>
            <person name="Pati A."/>
            <person name="Mikhailova N."/>
            <person name="Chen A."/>
            <person name="Palaniappan K."/>
            <person name="Land M."/>
            <person name="Hauser L."/>
            <person name="Chang Y.-J."/>
            <person name="Jeffries C.D."/>
            <person name="Chain P."/>
            <person name="Rohde M."/>
            <person name="Goeker M."/>
            <person name="Bristow J."/>
            <person name="Eisen J.A."/>
            <person name="Markowitz V."/>
            <person name="Hugenholtz P."/>
            <person name="Kyrpides N.C."/>
            <person name="Klenk H.-P."/>
            <person name="Lapidus A."/>
        </authorList>
    </citation>
    <scope>NUCLEOTIDE SEQUENCE [LARGE SCALE GENOMIC DNA]</scope>
    <source>
        <strain evidence="3">DSM 15894 / CECT 5975 / LMG 20990 / XIL07</strain>
    </source>
</reference>
<dbReference type="PANTHER" id="PTHR34351:SF1">
    <property type="entry name" value="SLR1927 PROTEIN"/>
    <property type="match status" value="1"/>
</dbReference>
<dbReference type="eggNOG" id="COG1721">
    <property type="taxonomic scope" value="Bacteria"/>
</dbReference>
<feature type="domain" description="DUF58" evidence="1">
    <location>
        <begin position="214"/>
        <end position="299"/>
    </location>
</feature>
<dbReference type="Pfam" id="PF01882">
    <property type="entry name" value="DUF58"/>
    <property type="match status" value="1"/>
</dbReference>
<dbReference type="HOGENOM" id="CLU_026152_2_0_11"/>
<dbReference type="OrthoDB" id="9812729at2"/>
<evidence type="ECO:0000259" key="1">
    <source>
        <dbReference type="Pfam" id="PF01882"/>
    </source>
</evidence>
<accession>D1C0B5</accession>
<evidence type="ECO:0000313" key="2">
    <source>
        <dbReference type="EMBL" id="ACZ30304.1"/>
    </source>
</evidence>
<dbReference type="STRING" id="446471.Xcel_1273"/>
<reference evidence="3" key="1">
    <citation type="submission" date="2009-11" db="EMBL/GenBank/DDBJ databases">
        <title>The complete chromosome of Xylanimonas cellulosilytica DSM 15894.</title>
        <authorList>
            <consortium name="US DOE Joint Genome Institute (JGI-PGF)"/>
            <person name="Lucas S."/>
            <person name="Copeland A."/>
            <person name="Lapidus A."/>
            <person name="Glavina del Rio T."/>
            <person name="Dalin E."/>
            <person name="Tice H."/>
            <person name="Bruce D."/>
            <person name="Goodwin L."/>
            <person name="Pitluck S."/>
            <person name="Kyrpides N."/>
            <person name="Mavromatis K."/>
            <person name="Ivanova N."/>
            <person name="Mikhailova N."/>
            <person name="Foster B."/>
            <person name="Clum A."/>
            <person name="Brettin T."/>
            <person name="Detter J.C."/>
            <person name="Han C."/>
            <person name="Larimer F."/>
            <person name="Land M."/>
            <person name="Hauser L."/>
            <person name="Markowitz V."/>
            <person name="Cheng J.F."/>
            <person name="Hugenholtz P."/>
            <person name="Woyke T."/>
            <person name="Wu D."/>
            <person name="Gehrich-Schroeter G."/>
            <person name="Schneider S."/>
            <person name="Pukall S.R."/>
            <person name="Klenk H.P."/>
            <person name="Eisen J.A."/>
        </authorList>
    </citation>
    <scope>NUCLEOTIDE SEQUENCE [LARGE SCALE GENOMIC DNA]</scope>
    <source>
        <strain evidence="3">DSM 15894 / CECT 5975 / LMG 20990 / XIL07</strain>
    </source>
</reference>
<protein>
    <recommendedName>
        <fullName evidence="1">DUF58 domain-containing protein</fullName>
    </recommendedName>
</protein>
<gene>
    <name evidence="2" type="ordered locus">Xcel_1273</name>
</gene>
<proteinExistence type="predicted"/>
<sequence length="432" mass="45592">MYQAVRRVTRVRPTRRGIALALTGGALLALGATLGLPDVIGLGAAAVLAVAVSWVTQGVQRLDAGRGALTVARQVTPAPVVRGEQATTHLVVGPAAPSPVAYERLARIRLSEQAAHELAGHHGVRARVTARPDRIEVRYGIQPSRRGRWSLGPLLTTRTDAFGLVRTTQPLGERTLVAVWPRTSELSVRTGLLGDLENAGTGARLTAPDDAVLREYVPGDDPRRVHWPTAARQGRLMVRTDEAAGVRPVTVVLDRALLPAPGEQRSVAGTLLGDGEWAVEHVASLACSFLAAGHPVRLVATARDAVRETSGFVTGARTGRAALLDSTIDLDGHRTADDAETAFVATATALRLDHAPGEVTVAVLHPQPPAVLRELAVLSTESTSCWALVVCRRPVDAEPTVAGLRAAGWRVATAEPHAPHDQAWAALAERAA</sequence>
<dbReference type="AlphaFoldDB" id="D1C0B5"/>
<dbReference type="PANTHER" id="PTHR34351">
    <property type="entry name" value="SLR1927 PROTEIN-RELATED"/>
    <property type="match status" value="1"/>
</dbReference>
<dbReference type="Proteomes" id="UP000002255">
    <property type="component" value="Chromosome"/>
</dbReference>
<dbReference type="EMBL" id="CP001821">
    <property type="protein sequence ID" value="ACZ30304.1"/>
    <property type="molecule type" value="Genomic_DNA"/>
</dbReference>
<evidence type="ECO:0000313" key="3">
    <source>
        <dbReference type="Proteomes" id="UP000002255"/>
    </source>
</evidence>
<dbReference type="KEGG" id="xce:Xcel_1273"/>
<name>D1C0B5_XYLCX</name>
<organism evidence="2 3">
    <name type="scientific">Xylanimonas cellulosilytica (strain DSM 15894 / JCM 12276 / CECT 5975 / KCTC 9989 / LMG 20990 / NBRC 107835 / XIL07)</name>
    <dbReference type="NCBI Taxonomy" id="446471"/>
    <lineage>
        <taxon>Bacteria</taxon>
        <taxon>Bacillati</taxon>
        <taxon>Actinomycetota</taxon>
        <taxon>Actinomycetes</taxon>
        <taxon>Micrococcales</taxon>
        <taxon>Promicromonosporaceae</taxon>
        <taxon>Xylanimonas</taxon>
    </lineage>
</organism>
<keyword evidence="3" id="KW-1185">Reference proteome</keyword>